<feature type="compositionally biased region" description="Pro residues" evidence="1">
    <location>
        <begin position="40"/>
        <end position="49"/>
    </location>
</feature>
<gene>
    <name evidence="2" type="ORF">DM02DRAFT_430437</name>
</gene>
<proteinExistence type="predicted"/>
<protein>
    <submittedName>
        <fullName evidence="2">Uncharacterized protein</fullName>
    </submittedName>
</protein>
<feature type="region of interest" description="Disordered" evidence="1">
    <location>
        <begin position="1"/>
        <end position="72"/>
    </location>
</feature>
<evidence type="ECO:0000313" key="3">
    <source>
        <dbReference type="Proteomes" id="UP000244855"/>
    </source>
</evidence>
<feature type="compositionally biased region" description="Pro residues" evidence="1">
    <location>
        <begin position="62"/>
        <end position="72"/>
    </location>
</feature>
<dbReference type="Proteomes" id="UP000244855">
    <property type="component" value="Unassembled WGS sequence"/>
</dbReference>
<sequence length="72" mass="8084">MLHHLVGAKSPTSKKKKKNLLLHKTSPHSVQNQSSSPSPTYTPPYPPPYTLTHLKECHHPHPTPPNLDRQPP</sequence>
<reference evidence="2 3" key="1">
    <citation type="journal article" date="2018" name="Sci. Rep.">
        <title>Comparative genomics provides insights into the lifestyle and reveals functional heterogeneity of dark septate endophytic fungi.</title>
        <authorList>
            <person name="Knapp D.G."/>
            <person name="Nemeth J.B."/>
            <person name="Barry K."/>
            <person name="Hainaut M."/>
            <person name="Henrissat B."/>
            <person name="Johnson J."/>
            <person name="Kuo A."/>
            <person name="Lim J.H.P."/>
            <person name="Lipzen A."/>
            <person name="Nolan M."/>
            <person name="Ohm R.A."/>
            <person name="Tamas L."/>
            <person name="Grigoriev I.V."/>
            <person name="Spatafora J.W."/>
            <person name="Nagy L.G."/>
            <person name="Kovacs G.M."/>
        </authorList>
    </citation>
    <scope>NUCLEOTIDE SEQUENCE [LARGE SCALE GENOMIC DNA]</scope>
    <source>
        <strain evidence="2 3">DSE2036</strain>
    </source>
</reference>
<dbReference type="AlphaFoldDB" id="A0A2V1DQC8"/>
<accession>A0A2V1DQC8</accession>
<keyword evidence="3" id="KW-1185">Reference proteome</keyword>
<evidence type="ECO:0000256" key="1">
    <source>
        <dbReference type="SAM" id="MobiDB-lite"/>
    </source>
</evidence>
<name>A0A2V1DQC8_9PLEO</name>
<feature type="compositionally biased region" description="Basic residues" evidence="1">
    <location>
        <begin position="12"/>
        <end position="21"/>
    </location>
</feature>
<dbReference type="EMBL" id="KZ805390">
    <property type="protein sequence ID" value="PVH99553.1"/>
    <property type="molecule type" value="Genomic_DNA"/>
</dbReference>
<organism evidence="2 3">
    <name type="scientific">Periconia macrospinosa</name>
    <dbReference type="NCBI Taxonomy" id="97972"/>
    <lineage>
        <taxon>Eukaryota</taxon>
        <taxon>Fungi</taxon>
        <taxon>Dikarya</taxon>
        <taxon>Ascomycota</taxon>
        <taxon>Pezizomycotina</taxon>
        <taxon>Dothideomycetes</taxon>
        <taxon>Pleosporomycetidae</taxon>
        <taxon>Pleosporales</taxon>
        <taxon>Massarineae</taxon>
        <taxon>Periconiaceae</taxon>
        <taxon>Periconia</taxon>
    </lineage>
</organism>
<evidence type="ECO:0000313" key="2">
    <source>
        <dbReference type="EMBL" id="PVH99553.1"/>
    </source>
</evidence>